<dbReference type="RefSeq" id="WP_188775649.1">
    <property type="nucleotide sequence ID" value="NZ_BMMB01000005.1"/>
</dbReference>
<feature type="domain" description="4Fe-4S ferredoxin-type" evidence="1">
    <location>
        <begin position="27"/>
        <end position="61"/>
    </location>
</feature>
<dbReference type="GO" id="GO:0016040">
    <property type="term" value="F:glutamate synthase (NADH) activity"/>
    <property type="evidence" value="ECO:0007669"/>
    <property type="project" value="UniProtKB-EC"/>
</dbReference>
<dbReference type="InterPro" id="IPR017896">
    <property type="entry name" value="4Fe4S_Fe-S-bd"/>
</dbReference>
<sequence length="462" mass="49515">MKHSAITAFSPDMFMHNFAEAEPGLTSKGAIEESNRCLYCYDAPCIKACPTSINIPSFIKRIATDNLRGAATTIMDSNPVGASCARVCPTEELCEGACVLNDASAPIQIGMLQRYATDWAIANDAELFKRGTDNGYKVAVIGGGPAGLSAARELARQGMSVVIYEAREQAGGLDTYGIVSFRLPQSISLWEVEQVQKLGVEIKTGVRVGTDIAAAELLEQYDAVVLAAGMGYVPPIGIEGEQLTGVYDAIKLVEQTKTGLPSVNMIGQHVAVIGAGNTAIDAATCSVRLGAANVKMIYRRTREEMTAYDFEYEFAKQEGVEFRWLTLPKRIVGDDSGRVTHLECVQMTLTGETGKDGRLIPMPVEGSEFLLPVDAVVLAIGQERQLSLIEHFGLSHTWGVVEVDDHTYRTSHPKVYAAGDIIFGAGRGEAMVVSAAQQGKLAAHAIIRELLPQTSPAISSAV</sequence>
<dbReference type="Pfam" id="PF14691">
    <property type="entry name" value="Fer4_20"/>
    <property type="match status" value="1"/>
</dbReference>
<dbReference type="PROSITE" id="PS51379">
    <property type="entry name" value="4FE4S_FER_2"/>
    <property type="match status" value="1"/>
</dbReference>
<dbReference type="EC" id="1.4.1.13" evidence="2"/>
<dbReference type="InterPro" id="IPR028261">
    <property type="entry name" value="DPD_II"/>
</dbReference>
<dbReference type="Gene3D" id="3.50.50.60">
    <property type="entry name" value="FAD/NAD(P)-binding domain"/>
    <property type="match status" value="3"/>
</dbReference>
<dbReference type="EC" id="1.4.1.14" evidence="2"/>
<comment type="caution">
    <text evidence="2">The sequence shown here is derived from an EMBL/GenBank/DDBJ whole genome shotgun (WGS) entry which is preliminary data.</text>
</comment>
<dbReference type="EMBL" id="JAVDQH010000021">
    <property type="protein sequence ID" value="MDR6246019.1"/>
    <property type="molecule type" value="Genomic_DNA"/>
</dbReference>
<reference evidence="2 3" key="1">
    <citation type="submission" date="2023-07" db="EMBL/GenBank/DDBJ databases">
        <title>Genomic Encyclopedia of Type Strains, Phase IV (KMG-IV): sequencing the most valuable type-strain genomes for metagenomic binning, comparative biology and taxonomic classification.</title>
        <authorList>
            <person name="Goeker M."/>
        </authorList>
    </citation>
    <scope>NUCLEOTIDE SEQUENCE [LARGE SCALE GENOMIC DNA]</scope>
    <source>
        <strain evidence="2 3">DSM 22170</strain>
    </source>
</reference>
<proteinExistence type="predicted"/>
<gene>
    <name evidence="2" type="ORF">JOC58_003938</name>
</gene>
<keyword evidence="3" id="KW-1185">Reference proteome</keyword>
<dbReference type="Proteomes" id="UP001185028">
    <property type="component" value="Unassembled WGS sequence"/>
</dbReference>
<protein>
    <submittedName>
        <fullName evidence="2">Glutamate synthase (NADPH/NADH) small chain</fullName>
        <ecNumber evidence="2">1.4.1.13</ecNumber>
        <ecNumber evidence="2">1.4.1.14</ecNumber>
    </submittedName>
</protein>
<dbReference type="SUPFAM" id="SSF51971">
    <property type="entry name" value="Nucleotide-binding domain"/>
    <property type="match status" value="1"/>
</dbReference>
<dbReference type="InterPro" id="IPR009051">
    <property type="entry name" value="Helical_ferredxn"/>
</dbReference>
<dbReference type="InterPro" id="IPR036188">
    <property type="entry name" value="FAD/NAD-bd_sf"/>
</dbReference>
<organism evidence="2 3">
    <name type="scientific">Paenibacillus hunanensis</name>
    <dbReference type="NCBI Taxonomy" id="539262"/>
    <lineage>
        <taxon>Bacteria</taxon>
        <taxon>Bacillati</taxon>
        <taxon>Bacillota</taxon>
        <taxon>Bacilli</taxon>
        <taxon>Bacillales</taxon>
        <taxon>Paenibacillaceae</taxon>
        <taxon>Paenibacillus</taxon>
    </lineage>
</organism>
<dbReference type="Gene3D" id="1.10.1060.10">
    <property type="entry name" value="Alpha-helical ferredoxin"/>
    <property type="match status" value="1"/>
</dbReference>
<dbReference type="PANTHER" id="PTHR42783">
    <property type="entry name" value="GLUTAMATE SYNTHASE [NADPH] SMALL CHAIN"/>
    <property type="match status" value="1"/>
</dbReference>
<dbReference type="InterPro" id="IPR023753">
    <property type="entry name" value="FAD/NAD-binding_dom"/>
</dbReference>
<keyword evidence="2" id="KW-0560">Oxidoreductase</keyword>
<dbReference type="PRINTS" id="PR00419">
    <property type="entry name" value="ADXRDTASE"/>
</dbReference>
<name>A0ABU1J3N4_9BACL</name>
<dbReference type="PANTHER" id="PTHR42783:SF3">
    <property type="entry name" value="GLUTAMATE SYNTHASE [NADPH] SMALL CHAIN-RELATED"/>
    <property type="match status" value="1"/>
</dbReference>
<dbReference type="Pfam" id="PF07992">
    <property type="entry name" value="Pyr_redox_2"/>
    <property type="match status" value="1"/>
</dbReference>
<dbReference type="GO" id="GO:0004355">
    <property type="term" value="F:glutamate synthase (NADPH) activity"/>
    <property type="evidence" value="ECO:0007669"/>
    <property type="project" value="UniProtKB-EC"/>
</dbReference>
<evidence type="ECO:0000313" key="3">
    <source>
        <dbReference type="Proteomes" id="UP001185028"/>
    </source>
</evidence>
<evidence type="ECO:0000313" key="2">
    <source>
        <dbReference type="EMBL" id="MDR6246019.1"/>
    </source>
</evidence>
<evidence type="ECO:0000259" key="1">
    <source>
        <dbReference type="PROSITE" id="PS51379"/>
    </source>
</evidence>
<accession>A0ABU1J3N4</accession>
<dbReference type="SUPFAM" id="SSF46548">
    <property type="entry name" value="alpha-helical ferredoxin"/>
    <property type="match status" value="1"/>
</dbReference>